<reference evidence="1 2" key="1">
    <citation type="journal article" date="2022" name="G3 (Bethesda)">
        <title>Enemy or ally: a genomic approach to elucidate the lifestyle of Phyllosticta citrichinaensis.</title>
        <authorList>
            <person name="Buijs V.A."/>
            <person name="Groenewald J.Z."/>
            <person name="Haridas S."/>
            <person name="LaButti K.M."/>
            <person name="Lipzen A."/>
            <person name="Martin F.M."/>
            <person name="Barry K."/>
            <person name="Grigoriev I.V."/>
            <person name="Crous P.W."/>
            <person name="Seidl M.F."/>
        </authorList>
    </citation>
    <scope>NUCLEOTIDE SEQUENCE [LARGE SCALE GENOMIC DNA]</scope>
    <source>
        <strain evidence="1 2">CBS 129764</strain>
    </source>
</reference>
<organism evidence="1 2">
    <name type="scientific">Phyllosticta citrichinensis</name>
    <dbReference type="NCBI Taxonomy" id="1130410"/>
    <lineage>
        <taxon>Eukaryota</taxon>
        <taxon>Fungi</taxon>
        <taxon>Dikarya</taxon>
        <taxon>Ascomycota</taxon>
        <taxon>Pezizomycotina</taxon>
        <taxon>Dothideomycetes</taxon>
        <taxon>Dothideomycetes incertae sedis</taxon>
        <taxon>Botryosphaeriales</taxon>
        <taxon>Phyllostictaceae</taxon>
        <taxon>Phyllosticta</taxon>
    </lineage>
</organism>
<protein>
    <submittedName>
        <fullName evidence="1">Uncharacterized protein</fullName>
    </submittedName>
</protein>
<keyword evidence="2" id="KW-1185">Reference proteome</keyword>
<name>A0ABR1Y128_9PEZI</name>
<gene>
    <name evidence="1" type="ORF">IWX90DRAFT_169157</name>
</gene>
<comment type="caution">
    <text evidence="1">The sequence shown here is derived from an EMBL/GenBank/DDBJ whole genome shotgun (WGS) entry which is preliminary data.</text>
</comment>
<evidence type="ECO:0000313" key="1">
    <source>
        <dbReference type="EMBL" id="KAK8174299.1"/>
    </source>
</evidence>
<proteinExistence type="predicted"/>
<accession>A0ABR1Y128</accession>
<dbReference type="Proteomes" id="UP001456524">
    <property type="component" value="Unassembled WGS sequence"/>
</dbReference>
<evidence type="ECO:0000313" key="2">
    <source>
        <dbReference type="Proteomes" id="UP001456524"/>
    </source>
</evidence>
<sequence length="203" mass="22430">MYHLLLRIPAGSMEPLPFDLLLLDLLLHDQPLFRNTINRPSQFPLRGRPPLAPCLEPPRRRTATIRQSAPIINSISPGTNCAPPKSANRRRRGESICATCVFLLEPTANSIQHSRTPCPAARAHVTGGCAESQKACFVSGDLRWFRVRRKIMSRADAVAAAAPPRPPMRHALGRDGVVPTASLRCWGLASPRVVLYIRFCCRA</sequence>
<dbReference type="EMBL" id="JBBWUH010000003">
    <property type="protein sequence ID" value="KAK8174299.1"/>
    <property type="molecule type" value="Genomic_DNA"/>
</dbReference>